<dbReference type="Proteomes" id="UP000504637">
    <property type="component" value="Unplaced"/>
</dbReference>
<accession>A0A6J3MA36</accession>
<evidence type="ECO:0000313" key="2">
    <source>
        <dbReference type="Proteomes" id="UP000504637"/>
    </source>
</evidence>
<reference evidence="3" key="3">
    <citation type="submission" date="2025-08" db="UniProtKB">
        <authorList>
            <consortium name="RefSeq"/>
        </authorList>
    </citation>
    <scope>IDENTIFICATION</scope>
    <source>
        <strain evidence="3">CBS 342.82</strain>
    </source>
</reference>
<reference evidence="3" key="2">
    <citation type="submission" date="2020-04" db="EMBL/GenBank/DDBJ databases">
        <authorList>
            <consortium name="NCBI Genome Project"/>
        </authorList>
    </citation>
    <scope>NUCLEOTIDE SEQUENCE</scope>
    <source>
        <strain evidence="3">CBS 342.82</strain>
    </source>
</reference>
<evidence type="ECO:0000256" key="1">
    <source>
        <dbReference type="SAM" id="Phobius"/>
    </source>
</evidence>
<proteinExistence type="predicted"/>
<evidence type="ECO:0000313" key="3">
    <source>
        <dbReference type="RefSeq" id="XP_033461932.1"/>
    </source>
</evidence>
<feature type="transmembrane region" description="Helical" evidence="1">
    <location>
        <begin position="44"/>
        <end position="67"/>
    </location>
</feature>
<keyword evidence="1" id="KW-1133">Transmembrane helix</keyword>
<protein>
    <submittedName>
        <fullName evidence="3">Uncharacterized protein</fullName>
    </submittedName>
</protein>
<keyword evidence="1" id="KW-0812">Transmembrane</keyword>
<dbReference type="GeneID" id="54356961"/>
<sequence>MLMHTISITLGCAGSNPVSSAWFLHIFATWLHMQWSSYLSHQSMAVISVILIGLATGFDSGFMSCFCRGVRLTPWLLRDEKPTGGETIDVGMGGRHLLSRCMPVRS</sequence>
<keyword evidence="1" id="KW-0472">Membrane</keyword>
<dbReference type="RefSeq" id="XP_033461932.1">
    <property type="nucleotide sequence ID" value="XM_033599162.1"/>
</dbReference>
<organism evidence="3">
    <name type="scientific">Dissoconium aciculare CBS 342.82</name>
    <dbReference type="NCBI Taxonomy" id="1314786"/>
    <lineage>
        <taxon>Eukaryota</taxon>
        <taxon>Fungi</taxon>
        <taxon>Dikarya</taxon>
        <taxon>Ascomycota</taxon>
        <taxon>Pezizomycotina</taxon>
        <taxon>Dothideomycetes</taxon>
        <taxon>Dothideomycetidae</taxon>
        <taxon>Mycosphaerellales</taxon>
        <taxon>Dissoconiaceae</taxon>
        <taxon>Dissoconium</taxon>
    </lineage>
</organism>
<gene>
    <name evidence="3" type="ORF">K489DRAFT_144347</name>
</gene>
<dbReference type="AlphaFoldDB" id="A0A6J3MA36"/>
<keyword evidence="2" id="KW-1185">Reference proteome</keyword>
<name>A0A6J3MA36_9PEZI</name>
<reference evidence="3" key="1">
    <citation type="submission" date="2020-01" db="EMBL/GenBank/DDBJ databases">
        <authorList>
            <consortium name="DOE Joint Genome Institute"/>
            <person name="Haridas S."/>
            <person name="Albert R."/>
            <person name="Binder M."/>
            <person name="Bloem J."/>
            <person name="Labutti K."/>
            <person name="Salamov A."/>
            <person name="Andreopoulos B."/>
            <person name="Baker S.E."/>
            <person name="Barry K."/>
            <person name="Bills G."/>
            <person name="Bluhm B.H."/>
            <person name="Cannon C."/>
            <person name="Castanera R."/>
            <person name="Culley D.E."/>
            <person name="Daum C."/>
            <person name="Ezra D."/>
            <person name="Gonzalez J.B."/>
            <person name="Henrissat B."/>
            <person name="Kuo A."/>
            <person name="Liang C."/>
            <person name="Lipzen A."/>
            <person name="Lutzoni F."/>
            <person name="Magnuson J."/>
            <person name="Mondo S."/>
            <person name="Nolan M."/>
            <person name="Ohm R."/>
            <person name="Pangilinan J."/>
            <person name="Park H.-J."/>
            <person name="Ramirez L."/>
            <person name="Alfaro M."/>
            <person name="Sun H."/>
            <person name="Tritt A."/>
            <person name="Yoshinaga Y."/>
            <person name="Zwiers L.-H."/>
            <person name="Turgeon B.G."/>
            <person name="Goodwin S.B."/>
            <person name="Spatafora J.W."/>
            <person name="Crous P.W."/>
            <person name="Grigoriev I.V."/>
        </authorList>
    </citation>
    <scope>NUCLEOTIDE SEQUENCE</scope>
    <source>
        <strain evidence="3">CBS 342.82</strain>
    </source>
</reference>